<dbReference type="Pfam" id="PF00437">
    <property type="entry name" value="T2SSE"/>
    <property type="match status" value="1"/>
</dbReference>
<dbReference type="Gene3D" id="3.40.50.300">
    <property type="entry name" value="P-loop containing nucleotide triphosphate hydrolases"/>
    <property type="match status" value="1"/>
</dbReference>
<dbReference type="GO" id="GO:0005524">
    <property type="term" value="F:ATP binding"/>
    <property type="evidence" value="ECO:0007669"/>
    <property type="project" value="InterPro"/>
</dbReference>
<dbReference type="PANTHER" id="PTHR30486">
    <property type="entry name" value="TWITCHING MOTILITY PROTEIN PILT"/>
    <property type="match status" value="1"/>
</dbReference>
<proteinExistence type="inferred from homology"/>
<name>A0A3B1E6B8_9ZZZZ</name>
<feature type="domain" description="Bacterial type II secretion system protein E" evidence="3">
    <location>
        <begin position="196"/>
        <end position="210"/>
    </location>
</feature>
<evidence type="ECO:0000259" key="3">
    <source>
        <dbReference type="PROSITE" id="PS00662"/>
    </source>
</evidence>
<evidence type="ECO:0000256" key="2">
    <source>
        <dbReference type="SAM" id="MobiDB-lite"/>
    </source>
</evidence>
<protein>
    <submittedName>
        <fullName evidence="4">Twitching motility protein PilT</fullName>
    </submittedName>
</protein>
<dbReference type="PANTHER" id="PTHR30486:SF16">
    <property type="entry name" value="TWITCHING MOTILITY PROTEIN PILT"/>
    <property type="match status" value="1"/>
</dbReference>
<comment type="similarity">
    <text evidence="1">Belongs to the GSP E family.</text>
</comment>
<accession>A0A3B1E6B8</accession>
<feature type="region of interest" description="Disordered" evidence="2">
    <location>
        <begin position="358"/>
        <end position="383"/>
    </location>
</feature>
<dbReference type="CDD" id="cd01131">
    <property type="entry name" value="PilT"/>
    <property type="match status" value="1"/>
</dbReference>
<evidence type="ECO:0000256" key="1">
    <source>
        <dbReference type="ARBA" id="ARBA00006611"/>
    </source>
</evidence>
<gene>
    <name evidence="4" type="ORF">MNBD_PLANCTO02-2902</name>
</gene>
<dbReference type="NCBIfam" id="TIGR01420">
    <property type="entry name" value="pilT_fam"/>
    <property type="match status" value="1"/>
</dbReference>
<dbReference type="InterPro" id="IPR050921">
    <property type="entry name" value="T4SS_GSP_E_ATPase"/>
</dbReference>
<evidence type="ECO:0000313" key="4">
    <source>
        <dbReference type="EMBL" id="VAX41865.1"/>
    </source>
</evidence>
<dbReference type="SUPFAM" id="SSF52540">
    <property type="entry name" value="P-loop containing nucleoside triphosphate hydrolases"/>
    <property type="match status" value="1"/>
</dbReference>
<dbReference type="PROSITE" id="PS00662">
    <property type="entry name" value="T2SP_E"/>
    <property type="match status" value="1"/>
</dbReference>
<dbReference type="GO" id="GO:0016887">
    <property type="term" value="F:ATP hydrolysis activity"/>
    <property type="evidence" value="ECO:0007669"/>
    <property type="project" value="InterPro"/>
</dbReference>
<sequence length="383" mass="42680">MATLQIDKLLETVVKESVSDLHITSGQPPVVRVGGEMVRLQTKTLTAEDCVGLMKSITPERNQQELQEVGGTDFGFAFGDKARFRVAVFKQRGHVAMVLRRIPNEFLTFEQLGLPPVIRDLICRPRGLFLVTGPTGSGKTTSLGSMINWMNHNLAHHIITLEDPIEYYHSHEKSTINQREIGIDVPSFSEALRRALRMDPDVILVGEMRDLETISSAITAAETGHVVFGTLHTTGAQGTVDRIIDVFPTNQQEQVRTQLASSIIAILSQALLPRKPKGLVAAYELLVVTPAISNLIREGKTFRINSSIQTGKKFGMMLLDDSLFSLWSNGLCEEEHVIGKSNNPGELKSRIERAKRGLLGNYEDDEDDDDEYDDDEYEDDDYE</sequence>
<dbReference type="Gene3D" id="3.30.450.90">
    <property type="match status" value="1"/>
</dbReference>
<dbReference type="InterPro" id="IPR027417">
    <property type="entry name" value="P-loop_NTPase"/>
</dbReference>
<feature type="compositionally biased region" description="Acidic residues" evidence="2">
    <location>
        <begin position="362"/>
        <end position="383"/>
    </location>
</feature>
<organism evidence="4">
    <name type="scientific">hydrothermal vent metagenome</name>
    <dbReference type="NCBI Taxonomy" id="652676"/>
    <lineage>
        <taxon>unclassified sequences</taxon>
        <taxon>metagenomes</taxon>
        <taxon>ecological metagenomes</taxon>
    </lineage>
</organism>
<reference evidence="4" key="1">
    <citation type="submission" date="2018-06" db="EMBL/GenBank/DDBJ databases">
        <authorList>
            <person name="Zhirakovskaya E."/>
        </authorList>
    </citation>
    <scope>NUCLEOTIDE SEQUENCE</scope>
</reference>
<dbReference type="EMBL" id="UOGL01000594">
    <property type="protein sequence ID" value="VAX41865.1"/>
    <property type="molecule type" value="Genomic_DNA"/>
</dbReference>
<dbReference type="AlphaFoldDB" id="A0A3B1E6B8"/>
<dbReference type="InterPro" id="IPR001482">
    <property type="entry name" value="T2SS/T4SS_dom"/>
</dbReference>
<dbReference type="InterPro" id="IPR006321">
    <property type="entry name" value="PilT/PilU"/>
</dbReference>